<reference evidence="2" key="1">
    <citation type="submission" date="2017-07" db="EMBL/GenBank/DDBJ databases">
        <title>The cable genome - Insights into the physiology and evolution of filamentous bacteria capable of sulfide oxidation via long distance electron transfer.</title>
        <authorList>
            <person name="Thorup C."/>
            <person name="Bjerg J.T."/>
            <person name="Schreiber L."/>
            <person name="Nielsen L.P."/>
            <person name="Kjeldsen K.U."/>
            <person name="Boesen T."/>
            <person name="Boggild A."/>
            <person name="Meysman F."/>
            <person name="Geelhoed J."/>
            <person name="Schramm A."/>
        </authorList>
    </citation>
    <scope>NUCLEOTIDE SEQUENCE [LARGE SCALE GENOMIC DNA]</scope>
    <source>
        <strain evidence="2">GS</strain>
    </source>
</reference>
<protein>
    <recommendedName>
        <fullName evidence="4">DUF4390 domain-containing protein</fullName>
    </recommendedName>
</protein>
<evidence type="ECO:0000313" key="3">
    <source>
        <dbReference type="Proteomes" id="UP000316238"/>
    </source>
</evidence>
<dbReference type="EMBL" id="NQJD01000006">
    <property type="protein sequence ID" value="TAA75490.1"/>
    <property type="molecule type" value="Genomic_DNA"/>
</dbReference>
<evidence type="ECO:0000313" key="2">
    <source>
        <dbReference type="EMBL" id="TAA75490.1"/>
    </source>
</evidence>
<sequence length="195" mass="22430">MRTRLLFLFRASISLLLFLLLLTWSAAEADDEGGQPVIADITLTASSGQLRLSAAVKNCFTKEMLEGVHNAIPVTFRFKVSLERSRSYWFDQDLEELSVNHTLSYDPLRREYQIDFSEKDHPKTTRSLAEAERMMAELKHIEIAQLKELSSGASYVLHIKATLAENTLPLSMHSIIPFTSLWNFETDWRVIEFKY</sequence>
<evidence type="ECO:0000256" key="1">
    <source>
        <dbReference type="SAM" id="SignalP"/>
    </source>
</evidence>
<accession>A0A521G3B9</accession>
<feature type="chain" id="PRO_5021876887" description="DUF4390 domain-containing protein" evidence="1">
    <location>
        <begin position="30"/>
        <end position="195"/>
    </location>
</feature>
<name>A0A521G3B9_9BACT</name>
<dbReference type="AlphaFoldDB" id="A0A521G3B9"/>
<keyword evidence="3" id="KW-1185">Reference proteome</keyword>
<dbReference type="InterPro" id="IPR025500">
    <property type="entry name" value="DUF4390"/>
</dbReference>
<gene>
    <name evidence="2" type="ORF">CDV28_10645</name>
</gene>
<feature type="signal peptide" evidence="1">
    <location>
        <begin position="1"/>
        <end position="29"/>
    </location>
</feature>
<dbReference type="Proteomes" id="UP000316238">
    <property type="component" value="Unassembled WGS sequence"/>
</dbReference>
<comment type="caution">
    <text evidence="2">The sequence shown here is derived from an EMBL/GenBank/DDBJ whole genome shotgun (WGS) entry which is preliminary data.</text>
</comment>
<organism evidence="2 3">
    <name type="scientific">Candidatus Electronema aureum</name>
    <dbReference type="NCBI Taxonomy" id="2005002"/>
    <lineage>
        <taxon>Bacteria</taxon>
        <taxon>Pseudomonadati</taxon>
        <taxon>Thermodesulfobacteriota</taxon>
        <taxon>Desulfobulbia</taxon>
        <taxon>Desulfobulbales</taxon>
        <taxon>Desulfobulbaceae</taxon>
        <taxon>Candidatus Electronema</taxon>
    </lineage>
</organism>
<evidence type="ECO:0008006" key="4">
    <source>
        <dbReference type="Google" id="ProtNLM"/>
    </source>
</evidence>
<keyword evidence="1" id="KW-0732">Signal</keyword>
<dbReference type="Pfam" id="PF14334">
    <property type="entry name" value="DUF4390"/>
    <property type="match status" value="1"/>
</dbReference>
<proteinExistence type="predicted"/>